<proteinExistence type="inferred from homology"/>
<evidence type="ECO:0000313" key="14">
    <source>
        <dbReference type="Proteomes" id="UP000028545"/>
    </source>
</evidence>
<dbReference type="KEGG" id="sapo:SAPIO_CDS8403"/>
<name>A0A084FZJ4_PSEDA</name>
<dbReference type="Gene3D" id="3.40.50.720">
    <property type="entry name" value="NAD(P)-binding Rossmann-like Domain"/>
    <property type="match status" value="1"/>
</dbReference>
<dbReference type="PANTHER" id="PTHR43725">
    <property type="entry name" value="UDP-GLUCOSE 4-EPIMERASE"/>
    <property type="match status" value="1"/>
</dbReference>
<evidence type="ECO:0000256" key="10">
    <source>
        <dbReference type="ARBA" id="ARBA00038238"/>
    </source>
</evidence>
<evidence type="ECO:0000256" key="11">
    <source>
        <dbReference type="RuleBase" id="RU366046"/>
    </source>
</evidence>
<dbReference type="NCBIfam" id="TIGR01179">
    <property type="entry name" value="galE"/>
    <property type="match status" value="1"/>
</dbReference>
<dbReference type="EC" id="5.1.3.2" evidence="11"/>
<keyword evidence="5 11" id="KW-0520">NAD</keyword>
<evidence type="ECO:0000313" key="13">
    <source>
        <dbReference type="EMBL" id="KEZ40506.1"/>
    </source>
</evidence>
<dbReference type="EMBL" id="JOWA01000121">
    <property type="protein sequence ID" value="KEZ40506.1"/>
    <property type="molecule type" value="Genomic_DNA"/>
</dbReference>
<evidence type="ECO:0000256" key="9">
    <source>
        <dbReference type="ARBA" id="ARBA00037955"/>
    </source>
</evidence>
<dbReference type="VEuPathDB" id="FungiDB:SAPIO_CDS8403"/>
<dbReference type="InterPro" id="IPR001509">
    <property type="entry name" value="Epimerase_deHydtase"/>
</dbReference>
<keyword evidence="7 11" id="KW-0413">Isomerase</keyword>
<keyword evidence="14" id="KW-1185">Reference proteome</keyword>
<keyword evidence="6" id="KW-0299">Galactose metabolism</keyword>
<dbReference type="CDD" id="cd05247">
    <property type="entry name" value="UDP_G4E_1_SDR_e"/>
    <property type="match status" value="1"/>
</dbReference>
<evidence type="ECO:0000256" key="7">
    <source>
        <dbReference type="ARBA" id="ARBA00023235"/>
    </source>
</evidence>
<comment type="caution">
    <text evidence="13">The sequence shown here is derived from an EMBL/GenBank/DDBJ whole genome shotgun (WGS) entry which is preliminary data.</text>
</comment>
<evidence type="ECO:0000256" key="1">
    <source>
        <dbReference type="ARBA" id="ARBA00000083"/>
    </source>
</evidence>
<dbReference type="OMA" id="GEHLICN"/>
<dbReference type="Gene3D" id="3.90.25.10">
    <property type="entry name" value="UDP-galactose 4-epimerase, domain 1"/>
    <property type="match status" value="1"/>
</dbReference>
<dbReference type="OrthoDB" id="9402762at2759"/>
<evidence type="ECO:0000256" key="8">
    <source>
        <dbReference type="ARBA" id="ARBA00037676"/>
    </source>
</evidence>
<dbReference type="RefSeq" id="XP_016640305.1">
    <property type="nucleotide sequence ID" value="XM_016790042.1"/>
</dbReference>
<comment type="function">
    <text evidence="8">Mutarotase converts alpha-aldose to the beta-anomer. It is active on D-glucose, L-arabinose, D-xylose, D-galactose, maltose and lactose.</text>
</comment>
<comment type="similarity">
    <text evidence="10">In the C-terminal section; belongs to the aldose epimerase family.</text>
</comment>
<evidence type="ECO:0000256" key="6">
    <source>
        <dbReference type="ARBA" id="ARBA00023144"/>
    </source>
</evidence>
<feature type="domain" description="NAD-dependent epimerase/dehydratase" evidence="12">
    <location>
        <begin position="6"/>
        <end position="280"/>
    </location>
</feature>
<dbReference type="InterPro" id="IPR005886">
    <property type="entry name" value="UDP_G4E"/>
</dbReference>
<dbReference type="InterPro" id="IPR036291">
    <property type="entry name" value="NAD(P)-bd_dom_sf"/>
</dbReference>
<dbReference type="GeneID" id="27727475"/>
<dbReference type="GO" id="GO:0003978">
    <property type="term" value="F:UDP-glucose 4-epimerase activity"/>
    <property type="evidence" value="ECO:0007669"/>
    <property type="project" value="UniProtKB-UniRule"/>
</dbReference>
<comment type="similarity">
    <text evidence="11">Belongs to the NAD(P)-dependent epimerase/dehydratase family.</text>
</comment>
<keyword evidence="11" id="KW-0119">Carbohydrate metabolism</keyword>
<dbReference type="GO" id="GO:0006012">
    <property type="term" value="P:galactose metabolic process"/>
    <property type="evidence" value="ECO:0007669"/>
    <property type="project" value="UniProtKB-UniPathway"/>
</dbReference>
<comment type="catalytic activity">
    <reaction evidence="1 11">
        <text>UDP-alpha-D-glucose = UDP-alpha-D-galactose</text>
        <dbReference type="Rhea" id="RHEA:22168"/>
        <dbReference type="ChEBI" id="CHEBI:58885"/>
        <dbReference type="ChEBI" id="CHEBI:66914"/>
        <dbReference type="EC" id="5.1.3.2"/>
    </reaction>
</comment>
<dbReference type="UniPathway" id="UPA00214"/>
<dbReference type="Proteomes" id="UP000028545">
    <property type="component" value="Unassembled WGS sequence"/>
</dbReference>
<evidence type="ECO:0000256" key="4">
    <source>
        <dbReference type="ARBA" id="ARBA00005028"/>
    </source>
</evidence>
<protein>
    <recommendedName>
        <fullName evidence="11">UDP-glucose 4-epimerase</fullName>
        <ecNumber evidence="11">5.1.3.2</ecNumber>
    </recommendedName>
</protein>
<sequence length="369" mass="40560">MAVGTVLVTGGTGYIGSFTALTLLQNGYDVVIVDNLYNSSEVAIDRIELLCGRRPAFHKVDVTDETALDAVFKKHPAINSVIHFAALKAVGESGEIPLEYYRVNVGGTIALLSAMSKHNVTNIVFSSSATVYGDVTRFPNMIPIPETCPIGPTNTYGRTKSVVEMVITDHIEAQRNRLKKQGKSVEHWNAALLRYFNPCGAHPSGIMGEDPQGVPYNLLPLLGKVATGEREQLLVFGDDYPSRDGTAIRDYIHVIDLARGHIAALKYLHEQHPGVKAINLGSGRGSTVFEIIKAFSTVVGRDLPYKVVERRQGDVLDLTADPQLANEILSWKTELTMEQACADLWKWVENNPKGYRQDPPPELLKALRK</sequence>
<organism evidence="13 14">
    <name type="scientific">Pseudallescheria apiosperma</name>
    <name type="common">Scedosporium apiospermum</name>
    <dbReference type="NCBI Taxonomy" id="563466"/>
    <lineage>
        <taxon>Eukaryota</taxon>
        <taxon>Fungi</taxon>
        <taxon>Dikarya</taxon>
        <taxon>Ascomycota</taxon>
        <taxon>Pezizomycotina</taxon>
        <taxon>Sordariomycetes</taxon>
        <taxon>Hypocreomycetidae</taxon>
        <taxon>Microascales</taxon>
        <taxon>Microascaceae</taxon>
        <taxon>Scedosporium</taxon>
    </lineage>
</organism>
<evidence type="ECO:0000256" key="3">
    <source>
        <dbReference type="ARBA" id="ARBA00004947"/>
    </source>
</evidence>
<dbReference type="GO" id="GO:0005829">
    <property type="term" value="C:cytosol"/>
    <property type="evidence" value="ECO:0007669"/>
    <property type="project" value="TreeGrafter"/>
</dbReference>
<dbReference type="AlphaFoldDB" id="A0A084FZJ4"/>
<reference evidence="13 14" key="1">
    <citation type="journal article" date="2014" name="Genome Announc.">
        <title>Draft genome sequence of the pathogenic fungus Scedosporium apiospermum.</title>
        <authorList>
            <person name="Vandeputte P."/>
            <person name="Ghamrawi S."/>
            <person name="Rechenmann M."/>
            <person name="Iltis A."/>
            <person name="Giraud S."/>
            <person name="Fleury M."/>
            <person name="Thornton C."/>
            <person name="Delhaes L."/>
            <person name="Meyer W."/>
            <person name="Papon N."/>
            <person name="Bouchara J.P."/>
        </authorList>
    </citation>
    <scope>NUCLEOTIDE SEQUENCE [LARGE SCALE GENOMIC DNA]</scope>
    <source>
        <strain evidence="13 14">IHEM 14462</strain>
    </source>
</reference>
<gene>
    <name evidence="13" type="ORF">SAPIO_CDS8403</name>
</gene>
<evidence type="ECO:0000256" key="5">
    <source>
        <dbReference type="ARBA" id="ARBA00023027"/>
    </source>
</evidence>
<dbReference type="Pfam" id="PF01370">
    <property type="entry name" value="Epimerase"/>
    <property type="match status" value="1"/>
</dbReference>
<dbReference type="SUPFAM" id="SSF51735">
    <property type="entry name" value="NAD(P)-binding Rossmann-fold domains"/>
    <property type="match status" value="1"/>
</dbReference>
<comment type="subunit">
    <text evidence="11">Homodimer.</text>
</comment>
<dbReference type="PANTHER" id="PTHR43725:SF47">
    <property type="entry name" value="UDP-GLUCOSE 4-EPIMERASE"/>
    <property type="match status" value="1"/>
</dbReference>
<evidence type="ECO:0000259" key="12">
    <source>
        <dbReference type="Pfam" id="PF01370"/>
    </source>
</evidence>
<dbReference type="HOGENOM" id="CLU_007383_1_10_1"/>
<accession>A0A084FZJ4</accession>
<evidence type="ECO:0000256" key="2">
    <source>
        <dbReference type="ARBA" id="ARBA00001911"/>
    </source>
</evidence>
<comment type="cofactor">
    <cofactor evidence="2 11">
        <name>NAD(+)</name>
        <dbReference type="ChEBI" id="CHEBI:57540"/>
    </cofactor>
</comment>
<comment type="pathway">
    <text evidence="4">Carbohydrate metabolism; hexose metabolism.</text>
</comment>
<comment type="similarity">
    <text evidence="9">In the N-terminal section; belongs to the NAD(P)-dependent epimerase/dehydratase family.</text>
</comment>
<comment type="pathway">
    <text evidence="3 11">Carbohydrate metabolism; galactose metabolism.</text>
</comment>